<comment type="catalytic activity">
    <reaction evidence="4">
        <text>chorismate = 4-hydroxybenzoate + pyruvate</text>
        <dbReference type="Rhea" id="RHEA:16505"/>
        <dbReference type="ChEBI" id="CHEBI:15361"/>
        <dbReference type="ChEBI" id="CHEBI:17879"/>
        <dbReference type="ChEBI" id="CHEBI:29748"/>
        <dbReference type="EC" id="4.1.3.40"/>
    </reaction>
</comment>
<accession>A0A348WQV5</accession>
<dbReference type="AlphaFoldDB" id="A0A348WQV5"/>
<dbReference type="InterPro" id="IPR028978">
    <property type="entry name" value="Chorismate_lyase_/UTRA_dom_sf"/>
</dbReference>
<comment type="caution">
    <text evidence="5">The sequence shown here is derived from an EMBL/GenBank/DDBJ whole genome shotgun (WGS) entry which is preliminary data.</text>
</comment>
<comment type="caution">
    <text evidence="4">Lacks conserved residue(s) required for the propagation of feature annotation.</text>
</comment>
<feature type="binding site" evidence="4">
    <location>
        <position position="75"/>
    </location>
    <ligand>
        <name>substrate</name>
    </ligand>
</feature>
<evidence type="ECO:0000313" key="5">
    <source>
        <dbReference type="EMBL" id="HAR56917.1"/>
    </source>
</evidence>
<evidence type="ECO:0000313" key="6">
    <source>
        <dbReference type="Proteomes" id="UP000262878"/>
    </source>
</evidence>
<proteinExistence type="inferred from homology"/>
<protein>
    <recommendedName>
        <fullName evidence="4">Probable chorismate pyruvate-lyase</fullName>
        <shortName evidence="4">CL</shortName>
        <shortName evidence="4">CPL</shortName>
        <ecNumber evidence="4">4.1.3.40</ecNumber>
    </recommendedName>
</protein>
<reference evidence="5 6" key="1">
    <citation type="journal article" date="2018" name="Nat. Biotechnol.">
        <title>A standardized bacterial taxonomy based on genome phylogeny substantially revises the tree of life.</title>
        <authorList>
            <person name="Parks D.H."/>
            <person name="Chuvochina M."/>
            <person name="Waite D.W."/>
            <person name="Rinke C."/>
            <person name="Skarshewski A."/>
            <person name="Chaumeil P.A."/>
            <person name="Hugenholtz P."/>
        </authorList>
    </citation>
    <scope>NUCLEOTIDE SEQUENCE [LARGE SCALE GENOMIC DNA]</scope>
    <source>
        <strain evidence="5">UBA9360</strain>
    </source>
</reference>
<dbReference type="Gene3D" id="3.40.1410.10">
    <property type="entry name" value="Chorismate lyase-like"/>
    <property type="match status" value="1"/>
</dbReference>
<dbReference type="HAMAP" id="MF_01632">
    <property type="entry name" value="UbiC"/>
    <property type="match status" value="1"/>
</dbReference>
<keyword evidence="2 4" id="KW-0831">Ubiquinone biosynthesis</keyword>
<dbReference type="GO" id="GO:0042866">
    <property type="term" value="P:pyruvate biosynthetic process"/>
    <property type="evidence" value="ECO:0007669"/>
    <property type="project" value="UniProtKB-UniRule"/>
</dbReference>
<dbReference type="PANTHER" id="PTHR38683">
    <property type="entry name" value="CHORISMATE PYRUVATE-LYASE"/>
    <property type="match status" value="1"/>
</dbReference>
<dbReference type="Pfam" id="PF04345">
    <property type="entry name" value="Chor_lyase"/>
    <property type="match status" value="1"/>
</dbReference>
<evidence type="ECO:0000256" key="1">
    <source>
        <dbReference type="ARBA" id="ARBA00022490"/>
    </source>
</evidence>
<feature type="binding site" evidence="4">
    <location>
        <position position="113"/>
    </location>
    <ligand>
        <name>substrate</name>
    </ligand>
</feature>
<evidence type="ECO:0000256" key="3">
    <source>
        <dbReference type="ARBA" id="ARBA00023239"/>
    </source>
</evidence>
<evidence type="ECO:0000256" key="4">
    <source>
        <dbReference type="HAMAP-Rule" id="MF_01632"/>
    </source>
</evidence>
<dbReference type="Proteomes" id="UP000262878">
    <property type="component" value="Unassembled WGS sequence"/>
</dbReference>
<feature type="binding site" evidence="4">
    <location>
        <position position="171"/>
    </location>
    <ligand>
        <name>substrate</name>
    </ligand>
</feature>
<sequence>MSIEFLSTEPCCWQRASDIQLEPTVRDWLLDESSLTAKLRSLPGSFAVELIGQTAALPFANERSEFPQQTLFVVREVLLTLDERPFVFARSVFPISAADRHNLNLGELGTQSLGQSLFNQPDLTRSTFEVTQLPLNHGINEINQHFYQQKGPLWGRRSLFETQGQSVLVSEFFLSPVPIY</sequence>
<dbReference type="SUPFAM" id="SSF64288">
    <property type="entry name" value="Chorismate lyase-like"/>
    <property type="match status" value="1"/>
</dbReference>
<comment type="function">
    <text evidence="4">Removes the pyruvyl group from chorismate, with concomitant aromatization of the ring, to provide 4-hydroxybenzoate (4HB) for the ubiquinone pathway.</text>
</comment>
<dbReference type="PANTHER" id="PTHR38683:SF1">
    <property type="entry name" value="CHORISMATE PYRUVATE-LYASE"/>
    <property type="match status" value="1"/>
</dbReference>
<dbReference type="InterPro" id="IPR007440">
    <property type="entry name" value="Chorismate--pyruvate_lyase"/>
</dbReference>
<name>A0A348WQV5_9GAMM</name>
<gene>
    <name evidence="4" type="primary">ubiC</name>
    <name evidence="5" type="ORF">DCR58_09070</name>
</gene>
<comment type="subcellular location">
    <subcellularLocation>
        <location evidence="4">Cytoplasm</location>
    </subcellularLocation>
</comment>
<dbReference type="EC" id="4.1.3.40" evidence="4"/>
<dbReference type="GO" id="GO:0006744">
    <property type="term" value="P:ubiquinone biosynthetic process"/>
    <property type="evidence" value="ECO:0007669"/>
    <property type="project" value="UniProtKB-UniRule"/>
</dbReference>
<evidence type="ECO:0000256" key="2">
    <source>
        <dbReference type="ARBA" id="ARBA00022688"/>
    </source>
</evidence>
<dbReference type="EMBL" id="DMUP01000221">
    <property type="protein sequence ID" value="HAR56917.1"/>
    <property type="molecule type" value="Genomic_DNA"/>
</dbReference>
<dbReference type="GO" id="GO:0005829">
    <property type="term" value="C:cytosol"/>
    <property type="evidence" value="ECO:0007669"/>
    <property type="project" value="TreeGrafter"/>
</dbReference>
<organism evidence="5 6">
    <name type="scientific">Idiomarina baltica</name>
    <dbReference type="NCBI Taxonomy" id="190892"/>
    <lineage>
        <taxon>Bacteria</taxon>
        <taxon>Pseudomonadati</taxon>
        <taxon>Pseudomonadota</taxon>
        <taxon>Gammaproteobacteria</taxon>
        <taxon>Alteromonadales</taxon>
        <taxon>Idiomarinaceae</taxon>
        <taxon>Idiomarina</taxon>
    </lineage>
</organism>
<dbReference type="UniPathway" id="UPA00232"/>
<dbReference type="GO" id="GO:0008813">
    <property type="term" value="F:chorismate lyase activity"/>
    <property type="evidence" value="ECO:0007669"/>
    <property type="project" value="UniProtKB-UniRule"/>
</dbReference>
<keyword evidence="1 4" id="KW-0963">Cytoplasm</keyword>
<comment type="similarity">
    <text evidence="4">Belongs to the UbiC family.</text>
</comment>
<keyword evidence="3 4" id="KW-0456">Lyase</keyword>
<keyword evidence="4 5" id="KW-0670">Pyruvate</keyword>
<comment type="pathway">
    <text evidence="4">Cofactor biosynthesis; ubiquinone biosynthesis.</text>
</comment>
<dbReference type="STRING" id="314276.OS145_02155"/>